<feature type="region of interest" description="Disordered" evidence="1">
    <location>
        <begin position="31"/>
        <end position="66"/>
    </location>
</feature>
<dbReference type="Proteomes" id="UP000639772">
    <property type="component" value="Chromosome 7"/>
</dbReference>
<evidence type="ECO:0000313" key="2">
    <source>
        <dbReference type="EMBL" id="KAG0475224.1"/>
    </source>
</evidence>
<feature type="region of interest" description="Disordered" evidence="1">
    <location>
        <begin position="131"/>
        <end position="151"/>
    </location>
</feature>
<protein>
    <submittedName>
        <fullName evidence="2">Uncharacterized protein</fullName>
    </submittedName>
</protein>
<name>A0A835UTK5_VANPL</name>
<evidence type="ECO:0000313" key="3">
    <source>
        <dbReference type="Proteomes" id="UP000639772"/>
    </source>
</evidence>
<accession>A0A835UTK5</accession>
<organism evidence="2 3">
    <name type="scientific">Vanilla planifolia</name>
    <name type="common">Vanilla</name>
    <dbReference type="NCBI Taxonomy" id="51239"/>
    <lineage>
        <taxon>Eukaryota</taxon>
        <taxon>Viridiplantae</taxon>
        <taxon>Streptophyta</taxon>
        <taxon>Embryophyta</taxon>
        <taxon>Tracheophyta</taxon>
        <taxon>Spermatophyta</taxon>
        <taxon>Magnoliopsida</taxon>
        <taxon>Liliopsida</taxon>
        <taxon>Asparagales</taxon>
        <taxon>Orchidaceae</taxon>
        <taxon>Vanilloideae</taxon>
        <taxon>Vanilleae</taxon>
        <taxon>Vanilla</taxon>
    </lineage>
</organism>
<dbReference type="AlphaFoldDB" id="A0A835UTK5"/>
<reference evidence="2 3" key="1">
    <citation type="journal article" date="2020" name="Nat. Food">
        <title>A phased Vanilla planifolia genome enables genetic improvement of flavour and production.</title>
        <authorList>
            <person name="Hasing T."/>
            <person name="Tang H."/>
            <person name="Brym M."/>
            <person name="Khazi F."/>
            <person name="Huang T."/>
            <person name="Chambers A.H."/>
        </authorList>
    </citation>
    <scope>NUCLEOTIDE SEQUENCE [LARGE SCALE GENOMIC DNA]</scope>
    <source>
        <tissue evidence="2">Leaf</tissue>
    </source>
</reference>
<dbReference type="EMBL" id="JADCNM010000007">
    <property type="protein sequence ID" value="KAG0475224.1"/>
    <property type="molecule type" value="Genomic_DNA"/>
</dbReference>
<feature type="compositionally biased region" description="Basic and acidic residues" evidence="1">
    <location>
        <begin position="683"/>
        <end position="705"/>
    </location>
</feature>
<gene>
    <name evidence="2" type="ORF">HPP92_014910</name>
</gene>
<feature type="compositionally biased region" description="Low complexity" evidence="1">
    <location>
        <begin position="627"/>
        <end position="636"/>
    </location>
</feature>
<comment type="caution">
    <text evidence="2">The sequence shown here is derived from an EMBL/GenBank/DDBJ whole genome shotgun (WGS) entry which is preliminary data.</text>
</comment>
<dbReference type="PANTHER" id="PTHR37722">
    <property type="entry name" value="OS01G0167700 PROTEIN"/>
    <property type="match status" value="1"/>
</dbReference>
<feature type="compositionally biased region" description="Basic residues" evidence="1">
    <location>
        <begin position="31"/>
        <end position="42"/>
    </location>
</feature>
<feature type="region of interest" description="Disordered" evidence="1">
    <location>
        <begin position="622"/>
        <end position="708"/>
    </location>
</feature>
<sequence length="803" mass="90191">MWKDALSCCLLHGEVAIGIMLQWMGGSRRKVATSRKSAHNRQKQYFEQRKRQRQSPGQDNLDKKVHVSVEPRSLDILNLRNLAASSQQAKGLTASVVDCDASKNSDPSLLGKQDCTNPAVVEKSRMEHVTNSSHNNFTESSQHQDATDSHQCSGFGNRWNLQRSIPECTCRWPDDLFRDKEEEPQIEFSFLDLLGDDDVLSKKPNGRPLPEAHVALSVEGLGTIGTQTPAHSPRLQYRFLGKGLSQESKASMRIHSLQAPKSSQDDLKLKMNAMLGDFSVSPAFDAGGLLDDFGAKTKNGRSDKLSMTPGFHENHVEGISFKGKDFRTDLLASNQNHLNESVGFLKKHFIEKESCAAALHTPRFSLKEYPFLNTNSKKFERSYKIADFGVRDSFLQDSWKLGEDCRISDTSDTSSPCFRHWTTREEAKQSFSWESDVNSTDRMFNQPSWSFPMTEECQNNTSLFSEGSNFSTPVENINSLKKKAKPREKFQMYSREPSCTREVSTDENILTGFDEPYWGTKKQSSFAFESLEPPGNIFLQGQKFPPSEVALTQDPFDMFTTVENGRSSGYKTVPEDDHSDLFHASKSKFEIPVEFEQLSDSIFHQKNCRKKSAFDFHFQTPVKHSSKANSSSPHSWSSRELRKESNFAQPPKCQDDDEDRGSSAKPQPKDCEKGSTSSLNAESDSRTDSLSKGIEHNETNGEKADNSLNEAVNIPTAEEEFPSQLEKYVHGKLNEFQVHSPVASHLSNEEKKGQSNGCGHGEASYQVMLQSYVLQLLFVQKVLLEASGKDAKKHMTCNIEAIV</sequence>
<dbReference type="OrthoDB" id="994901at2759"/>
<proteinExistence type="predicted"/>
<dbReference type="PANTHER" id="PTHR37722:SF2">
    <property type="entry name" value="OS01G0167700 PROTEIN"/>
    <property type="match status" value="1"/>
</dbReference>
<evidence type="ECO:0000256" key="1">
    <source>
        <dbReference type="SAM" id="MobiDB-lite"/>
    </source>
</evidence>